<feature type="region of interest" description="Disordered" evidence="1">
    <location>
        <begin position="38"/>
        <end position="68"/>
    </location>
</feature>
<organism evidence="2">
    <name type="scientific">Candidatus Kentrum sp. DK</name>
    <dbReference type="NCBI Taxonomy" id="2126562"/>
    <lineage>
        <taxon>Bacteria</taxon>
        <taxon>Pseudomonadati</taxon>
        <taxon>Pseudomonadota</taxon>
        <taxon>Gammaproteobacteria</taxon>
        <taxon>Candidatus Kentrum</taxon>
    </lineage>
</organism>
<sequence>MDLTSVRITVYMDSSVMLPWLSWLATYNASVPCFGNKTQTENGESVGLTKRPPEIPQPRFSQPPKPGGRDWYASHITRMRKILIWLGIKAKK</sequence>
<dbReference type="EMBL" id="CAADEY010000012">
    <property type="protein sequence ID" value="VFJ45644.1"/>
    <property type="molecule type" value="Genomic_DNA"/>
</dbReference>
<evidence type="ECO:0000313" key="2">
    <source>
        <dbReference type="EMBL" id="VFJ45644.1"/>
    </source>
</evidence>
<reference evidence="2" key="1">
    <citation type="submission" date="2019-02" db="EMBL/GenBank/DDBJ databases">
        <authorList>
            <person name="Gruber-Vodicka R. H."/>
            <person name="Seah K. B. B."/>
        </authorList>
    </citation>
    <scope>NUCLEOTIDE SEQUENCE</scope>
    <source>
        <strain evidence="2">BECK_DK161</strain>
    </source>
</reference>
<protein>
    <submittedName>
        <fullName evidence="2">Uncharacterized protein</fullName>
    </submittedName>
</protein>
<name>A0A450S1Y3_9GAMM</name>
<dbReference type="AlphaFoldDB" id="A0A450S1Y3"/>
<evidence type="ECO:0000256" key="1">
    <source>
        <dbReference type="SAM" id="MobiDB-lite"/>
    </source>
</evidence>
<proteinExistence type="predicted"/>
<gene>
    <name evidence="2" type="ORF">BECKDK2373C_GA0170839_10122</name>
</gene>
<accession>A0A450S1Y3</accession>